<comment type="caution">
    <text evidence="1">The sequence shown here is derived from an EMBL/GenBank/DDBJ whole genome shotgun (WGS) entry which is preliminary data.</text>
</comment>
<gene>
    <name evidence="1" type="ORF">QBC33DRAFT_583941</name>
</gene>
<keyword evidence="2" id="KW-1185">Reference proteome</keyword>
<dbReference type="GeneID" id="85314577"/>
<organism evidence="1 2">
    <name type="scientific">Phialemonium atrogriseum</name>
    <dbReference type="NCBI Taxonomy" id="1093897"/>
    <lineage>
        <taxon>Eukaryota</taxon>
        <taxon>Fungi</taxon>
        <taxon>Dikarya</taxon>
        <taxon>Ascomycota</taxon>
        <taxon>Pezizomycotina</taxon>
        <taxon>Sordariomycetes</taxon>
        <taxon>Sordariomycetidae</taxon>
        <taxon>Cephalothecales</taxon>
        <taxon>Cephalothecaceae</taxon>
        <taxon>Phialemonium</taxon>
    </lineage>
</organism>
<dbReference type="Proteomes" id="UP001244011">
    <property type="component" value="Unassembled WGS sequence"/>
</dbReference>
<evidence type="ECO:0000313" key="2">
    <source>
        <dbReference type="Proteomes" id="UP001244011"/>
    </source>
</evidence>
<dbReference type="EMBL" id="MU838997">
    <property type="protein sequence ID" value="KAK1772756.1"/>
    <property type="molecule type" value="Genomic_DNA"/>
</dbReference>
<protein>
    <submittedName>
        <fullName evidence="1">Uncharacterized protein</fullName>
    </submittedName>
</protein>
<sequence>MSRERYNNKNLVQVKITSGVPLFDIKDQRPSRHPTRRELEAALRRAVAGQLFGHRFCPHVSPSTPDGDNDNTGIDPNPEKLLRAFSSNICACFPALASSPHDPSHRNPCCLCVSYPSHRADGGGVGGQGAEGVSHGFLSGHICHSFFCSACKAFHEWHRRGQRVYIAFYWTLILHKSPAASYWLEALAPESLGIGGTDRPADQDLWCETKRCVTNKRWVSMVKRYHGMGTPGW</sequence>
<dbReference type="AlphaFoldDB" id="A0AAJ0CA24"/>
<evidence type="ECO:0000313" key="1">
    <source>
        <dbReference type="EMBL" id="KAK1772756.1"/>
    </source>
</evidence>
<dbReference type="RefSeq" id="XP_060288969.1">
    <property type="nucleotide sequence ID" value="XM_060431390.1"/>
</dbReference>
<reference evidence="1" key="1">
    <citation type="submission" date="2023-06" db="EMBL/GenBank/DDBJ databases">
        <title>Genome-scale phylogeny and comparative genomics of the fungal order Sordariales.</title>
        <authorList>
            <consortium name="Lawrence Berkeley National Laboratory"/>
            <person name="Hensen N."/>
            <person name="Bonometti L."/>
            <person name="Westerberg I."/>
            <person name="Brannstrom I.O."/>
            <person name="Guillou S."/>
            <person name="Cros-Aarteil S."/>
            <person name="Calhoun S."/>
            <person name="Haridas S."/>
            <person name="Kuo A."/>
            <person name="Mondo S."/>
            <person name="Pangilinan J."/>
            <person name="Riley R."/>
            <person name="Labutti K."/>
            <person name="Andreopoulos B."/>
            <person name="Lipzen A."/>
            <person name="Chen C."/>
            <person name="Yanf M."/>
            <person name="Daum C."/>
            <person name="Ng V."/>
            <person name="Clum A."/>
            <person name="Steindorff A."/>
            <person name="Ohm R."/>
            <person name="Martin F."/>
            <person name="Silar P."/>
            <person name="Natvig D."/>
            <person name="Lalanne C."/>
            <person name="Gautier V."/>
            <person name="Ament-Velasquez S.L."/>
            <person name="Kruys A."/>
            <person name="Hutchinson M.I."/>
            <person name="Powell A.J."/>
            <person name="Barry K."/>
            <person name="Miller A.N."/>
            <person name="Grigoriev I.V."/>
            <person name="Debuchy R."/>
            <person name="Gladieux P."/>
            <person name="Thoren M.H."/>
            <person name="Johannesson H."/>
        </authorList>
    </citation>
    <scope>NUCLEOTIDE SEQUENCE</scope>
    <source>
        <strain evidence="1">8032-3</strain>
    </source>
</reference>
<name>A0AAJ0CA24_9PEZI</name>
<accession>A0AAJ0CA24</accession>
<proteinExistence type="predicted"/>